<dbReference type="Pfam" id="PF00095">
    <property type="entry name" value="WAP"/>
    <property type="match status" value="1"/>
</dbReference>
<dbReference type="AlphaFoldDB" id="A0AAV8ZTT3"/>
<reference evidence="3" key="1">
    <citation type="journal article" date="2023" name="Insect Mol. Biol.">
        <title>Genome sequencing provides insights into the evolution of gene families encoding plant cell wall-degrading enzymes in longhorned beetles.</title>
        <authorList>
            <person name="Shin N.R."/>
            <person name="Okamura Y."/>
            <person name="Kirsch R."/>
            <person name="Pauchet Y."/>
        </authorList>
    </citation>
    <scope>NUCLEOTIDE SEQUENCE</scope>
    <source>
        <strain evidence="3">RBIC_L_NR</strain>
    </source>
</reference>
<protein>
    <recommendedName>
        <fullName evidence="2">WAP domain-containing protein</fullName>
    </recommendedName>
</protein>
<feature type="compositionally biased region" description="Acidic residues" evidence="1">
    <location>
        <begin position="280"/>
        <end position="311"/>
    </location>
</feature>
<evidence type="ECO:0000313" key="3">
    <source>
        <dbReference type="EMBL" id="KAJ8970748.1"/>
    </source>
</evidence>
<evidence type="ECO:0000259" key="2">
    <source>
        <dbReference type="Pfam" id="PF00095"/>
    </source>
</evidence>
<dbReference type="InterPro" id="IPR008197">
    <property type="entry name" value="WAP_dom"/>
</dbReference>
<evidence type="ECO:0000256" key="1">
    <source>
        <dbReference type="SAM" id="MobiDB-lite"/>
    </source>
</evidence>
<dbReference type="EMBL" id="JANEYF010000312">
    <property type="protein sequence ID" value="KAJ8970748.1"/>
    <property type="molecule type" value="Genomic_DNA"/>
</dbReference>
<feature type="compositionally biased region" description="Polar residues" evidence="1">
    <location>
        <begin position="315"/>
        <end position="330"/>
    </location>
</feature>
<evidence type="ECO:0000313" key="4">
    <source>
        <dbReference type="Proteomes" id="UP001162156"/>
    </source>
</evidence>
<accession>A0AAV8ZTT3</accession>
<dbReference type="GO" id="GO:0030414">
    <property type="term" value="F:peptidase inhibitor activity"/>
    <property type="evidence" value="ECO:0007669"/>
    <property type="project" value="InterPro"/>
</dbReference>
<comment type="caution">
    <text evidence="3">The sequence shown here is derived from an EMBL/GenBank/DDBJ whole genome shotgun (WGS) entry which is preliminary data.</text>
</comment>
<organism evidence="3 4">
    <name type="scientific">Rhamnusium bicolor</name>
    <dbReference type="NCBI Taxonomy" id="1586634"/>
    <lineage>
        <taxon>Eukaryota</taxon>
        <taxon>Metazoa</taxon>
        <taxon>Ecdysozoa</taxon>
        <taxon>Arthropoda</taxon>
        <taxon>Hexapoda</taxon>
        <taxon>Insecta</taxon>
        <taxon>Pterygota</taxon>
        <taxon>Neoptera</taxon>
        <taxon>Endopterygota</taxon>
        <taxon>Coleoptera</taxon>
        <taxon>Polyphaga</taxon>
        <taxon>Cucujiformia</taxon>
        <taxon>Chrysomeloidea</taxon>
        <taxon>Cerambycidae</taxon>
        <taxon>Lepturinae</taxon>
        <taxon>Rhagiini</taxon>
        <taxon>Rhamnusium</taxon>
    </lineage>
</organism>
<dbReference type="GO" id="GO:0005576">
    <property type="term" value="C:extracellular region"/>
    <property type="evidence" value="ECO:0007669"/>
    <property type="project" value="InterPro"/>
</dbReference>
<feature type="domain" description="WAP" evidence="2">
    <location>
        <begin position="131"/>
        <end position="175"/>
    </location>
</feature>
<sequence>MLFQKIFFFMALDKVFSYHFYNPTTHDILTKSSLDNIPTGYKLLPPPKGIRKRTRLQTGNKNGRCIDAGFTCSSPFDKSLTFQYECDNDYNCPKNYKCCSQKCFLHKICSKAFSSQTPGNGGSSHASSLQRPGNCAKWPYNCQKPYDYSLTSIFKCNYDRQCPKSFKCCQQSCFLHKICSRVVTDVGETSTENESEAITENESEVITENENEAITENESEVITENESEVVTENESEGISETESEAITENEIEYSSEKEPEEEEEEEEKVETTTENTNAYEYEDEDEDEEEVENNDEDEDHYFDEIEEEEEDNKQITHNSGINETSSSTPTVVEELRTNEEESTSTVAEHTTYGIVNFNTKVKYKSFDDKQSTNGMFRAKGKHVLGEKTTTPSIKTPDPNEIISEYAAYYYYYDT</sequence>
<name>A0AAV8ZTT3_9CUCU</name>
<dbReference type="Proteomes" id="UP001162156">
    <property type="component" value="Unassembled WGS sequence"/>
</dbReference>
<gene>
    <name evidence="3" type="ORF">NQ314_001048</name>
</gene>
<feature type="region of interest" description="Disordered" evidence="1">
    <location>
        <begin position="188"/>
        <end position="346"/>
    </location>
</feature>
<keyword evidence="4" id="KW-1185">Reference proteome</keyword>
<proteinExistence type="predicted"/>
<feature type="compositionally biased region" description="Acidic residues" evidence="1">
    <location>
        <begin position="191"/>
        <end position="268"/>
    </location>
</feature>